<evidence type="ECO:0000313" key="1">
    <source>
        <dbReference type="EMBL" id="JAH34083.1"/>
    </source>
</evidence>
<accession>A0A0E9S0N3</accession>
<protein>
    <submittedName>
        <fullName evidence="1">Uncharacterized protein</fullName>
    </submittedName>
</protein>
<reference evidence="1" key="1">
    <citation type="submission" date="2014-11" db="EMBL/GenBank/DDBJ databases">
        <authorList>
            <person name="Amaro Gonzalez C."/>
        </authorList>
    </citation>
    <scope>NUCLEOTIDE SEQUENCE</scope>
</reference>
<proteinExistence type="predicted"/>
<sequence>MLPCLFLSCSLNRSLSPPLPPPLSLSVLSAGRRPARHGCLTGPVEHVQRGSKVCWANLSTART</sequence>
<dbReference type="AlphaFoldDB" id="A0A0E9S0N3"/>
<name>A0A0E9S0N3_ANGAN</name>
<reference evidence="1" key="2">
    <citation type="journal article" date="2015" name="Fish Shellfish Immunol.">
        <title>Early steps in the European eel (Anguilla anguilla)-Vibrio vulnificus interaction in the gills: Role of the RtxA13 toxin.</title>
        <authorList>
            <person name="Callol A."/>
            <person name="Pajuelo D."/>
            <person name="Ebbesson L."/>
            <person name="Teles M."/>
            <person name="MacKenzie S."/>
            <person name="Amaro C."/>
        </authorList>
    </citation>
    <scope>NUCLEOTIDE SEQUENCE</scope>
</reference>
<organism evidence="1">
    <name type="scientific">Anguilla anguilla</name>
    <name type="common">European freshwater eel</name>
    <name type="synonym">Muraena anguilla</name>
    <dbReference type="NCBI Taxonomy" id="7936"/>
    <lineage>
        <taxon>Eukaryota</taxon>
        <taxon>Metazoa</taxon>
        <taxon>Chordata</taxon>
        <taxon>Craniata</taxon>
        <taxon>Vertebrata</taxon>
        <taxon>Euteleostomi</taxon>
        <taxon>Actinopterygii</taxon>
        <taxon>Neopterygii</taxon>
        <taxon>Teleostei</taxon>
        <taxon>Anguilliformes</taxon>
        <taxon>Anguillidae</taxon>
        <taxon>Anguilla</taxon>
    </lineage>
</organism>
<dbReference type="EMBL" id="GBXM01074494">
    <property type="protein sequence ID" value="JAH34083.1"/>
    <property type="molecule type" value="Transcribed_RNA"/>
</dbReference>